<feature type="region of interest" description="Disordered" evidence="1">
    <location>
        <begin position="321"/>
        <end position="352"/>
    </location>
</feature>
<dbReference type="KEGG" id="glz:GLAREA_06805"/>
<name>S3D5T2_GLAL2</name>
<organism evidence="2 3">
    <name type="scientific">Glarea lozoyensis (strain ATCC 20868 / MF5171)</name>
    <dbReference type="NCBI Taxonomy" id="1116229"/>
    <lineage>
        <taxon>Eukaryota</taxon>
        <taxon>Fungi</taxon>
        <taxon>Dikarya</taxon>
        <taxon>Ascomycota</taxon>
        <taxon>Pezizomycotina</taxon>
        <taxon>Leotiomycetes</taxon>
        <taxon>Helotiales</taxon>
        <taxon>Helotiaceae</taxon>
        <taxon>Glarea</taxon>
    </lineage>
</organism>
<keyword evidence="3" id="KW-1185">Reference proteome</keyword>
<dbReference type="EMBL" id="KE145357">
    <property type="protein sequence ID" value="EPE33792.1"/>
    <property type="molecule type" value="Genomic_DNA"/>
</dbReference>
<evidence type="ECO:0000313" key="2">
    <source>
        <dbReference type="EMBL" id="EPE33792.1"/>
    </source>
</evidence>
<evidence type="ECO:0000256" key="1">
    <source>
        <dbReference type="SAM" id="MobiDB-lite"/>
    </source>
</evidence>
<accession>S3D5T2</accession>
<proteinExistence type="predicted"/>
<dbReference type="Proteomes" id="UP000016922">
    <property type="component" value="Unassembled WGS sequence"/>
</dbReference>
<feature type="compositionally biased region" description="Basic and acidic residues" evidence="1">
    <location>
        <begin position="340"/>
        <end position="352"/>
    </location>
</feature>
<feature type="region of interest" description="Disordered" evidence="1">
    <location>
        <begin position="187"/>
        <end position="265"/>
    </location>
</feature>
<feature type="compositionally biased region" description="Basic and acidic residues" evidence="1">
    <location>
        <begin position="247"/>
        <end position="265"/>
    </location>
</feature>
<sequence length="352" mass="40250">MFPGFLLGYMVNTDWKNDKSVEISISAIKSRWKTSRGIAFSDEYISPTRGSVLISVNSARFMLALSKWHCVVHCIRLINSAIFHRIKNPSSNQMSKKIVPASSDWRIIDQERKSFPIGTAPEPPRLTYAEMDFINAKPGPYGVIVSKGAPDEELIHYSDEGVPPLDLFFEPKHGSIVEGEIQASYTERIKKSAPVRTHTTSSKKRKTPPSSEPAQSKRSKTVRSVIEREMEPNAVENAAQEVDWEDEQKASRRAEEEIKKKVEEEVKKRVEEELKKRAEEEAKQRAAEKAREKAEAEIKKRVEEEVKKRIKEEVKKRVEAEVKKKAEGKTMQEIEGMSEDQAKEKIAWRKSK</sequence>
<dbReference type="GeneID" id="19465858"/>
<dbReference type="OrthoDB" id="10467739at2759"/>
<protein>
    <submittedName>
        <fullName evidence="2">Uncharacterized protein</fullName>
    </submittedName>
</protein>
<feature type="compositionally biased region" description="Basic and acidic residues" evidence="1">
    <location>
        <begin position="321"/>
        <end position="332"/>
    </location>
</feature>
<dbReference type="HOGENOM" id="CLU_787664_0_0_1"/>
<gene>
    <name evidence="2" type="ORF">GLAREA_06805</name>
</gene>
<evidence type="ECO:0000313" key="3">
    <source>
        <dbReference type="Proteomes" id="UP000016922"/>
    </source>
</evidence>
<dbReference type="RefSeq" id="XP_008078944.1">
    <property type="nucleotide sequence ID" value="XM_008080753.1"/>
</dbReference>
<reference evidence="2 3" key="1">
    <citation type="journal article" date="2013" name="BMC Genomics">
        <title>Genomics-driven discovery of the pneumocandin biosynthetic gene cluster in the fungus Glarea lozoyensis.</title>
        <authorList>
            <person name="Chen L."/>
            <person name="Yue Q."/>
            <person name="Zhang X."/>
            <person name="Xiang M."/>
            <person name="Wang C."/>
            <person name="Li S."/>
            <person name="Che Y."/>
            <person name="Ortiz-Lopez F.J."/>
            <person name="Bills G.F."/>
            <person name="Liu X."/>
            <person name="An Z."/>
        </authorList>
    </citation>
    <scope>NUCLEOTIDE SEQUENCE [LARGE SCALE GENOMIC DNA]</scope>
    <source>
        <strain evidence="3">ATCC 20868 / MF5171</strain>
    </source>
</reference>
<dbReference type="STRING" id="1116229.S3D5T2"/>
<dbReference type="AlphaFoldDB" id="S3D5T2"/>